<gene>
    <name evidence="10" type="ORF">M992_1270</name>
</gene>
<evidence type="ECO:0000256" key="2">
    <source>
        <dbReference type="ARBA" id="ARBA00006448"/>
    </source>
</evidence>
<keyword evidence="4 7" id="KW-0812">Transmembrane</keyword>
<evidence type="ECO:0000313" key="11">
    <source>
        <dbReference type="Proteomes" id="UP000053226"/>
    </source>
</evidence>
<name>A0A0N0IB80_9GAMM</name>
<dbReference type="Pfam" id="PF04239">
    <property type="entry name" value="DUF421"/>
    <property type="match status" value="1"/>
</dbReference>
<comment type="caution">
    <text evidence="10">The sequence shown here is derived from an EMBL/GenBank/DDBJ whole genome shotgun (WGS) entry which is preliminary data.</text>
</comment>
<dbReference type="EMBL" id="LGAA01000011">
    <property type="protein sequence ID" value="KPD03391.1"/>
    <property type="molecule type" value="Genomic_DNA"/>
</dbReference>
<feature type="transmembrane region" description="Helical" evidence="7">
    <location>
        <begin position="59"/>
        <end position="79"/>
    </location>
</feature>
<dbReference type="PANTHER" id="PTHR34582">
    <property type="entry name" value="UPF0702 TRANSMEMBRANE PROTEIN YCAP"/>
    <property type="match status" value="1"/>
</dbReference>
<dbReference type="Gene3D" id="3.30.240.20">
    <property type="entry name" value="bsu07140 like domains"/>
    <property type="match status" value="2"/>
</dbReference>
<feature type="domain" description="YetF C-terminal" evidence="8">
    <location>
        <begin position="82"/>
        <end position="199"/>
    </location>
</feature>
<dbReference type="Pfam" id="PF20730">
    <property type="entry name" value="YetF_N"/>
    <property type="match status" value="1"/>
</dbReference>
<organism evidence="10 11">
    <name type="scientific">Moellerella wisconsensis ATCC 35017</name>
    <dbReference type="NCBI Taxonomy" id="1354267"/>
    <lineage>
        <taxon>Bacteria</taxon>
        <taxon>Pseudomonadati</taxon>
        <taxon>Pseudomonadota</taxon>
        <taxon>Gammaproteobacteria</taxon>
        <taxon>Enterobacterales</taxon>
        <taxon>Morganellaceae</taxon>
        <taxon>Moellerella</taxon>
    </lineage>
</organism>
<evidence type="ECO:0000256" key="1">
    <source>
        <dbReference type="ARBA" id="ARBA00004651"/>
    </source>
</evidence>
<feature type="domain" description="YetF-like N-terminal transmembrane" evidence="9">
    <location>
        <begin position="5"/>
        <end position="79"/>
    </location>
</feature>
<dbReference type="GO" id="GO:0005886">
    <property type="term" value="C:plasma membrane"/>
    <property type="evidence" value="ECO:0007669"/>
    <property type="project" value="UniProtKB-SubCell"/>
</dbReference>
<dbReference type="Proteomes" id="UP000053226">
    <property type="component" value="Unassembled WGS sequence"/>
</dbReference>
<evidence type="ECO:0000256" key="4">
    <source>
        <dbReference type="ARBA" id="ARBA00022692"/>
    </source>
</evidence>
<protein>
    <submittedName>
        <fullName evidence="10">Putative membrane protein</fullName>
    </submittedName>
</protein>
<sequence>MIIYTPIIIKLGLGILCLIVQINLMGKGNLAPSSAMDQVQNYVLGGIIGGVIYNESITVLQFVLVLIIWTLLVFVLKFLKENNPLIKRIIDGKPITLVHNGSVNVKECLKNGVSANDLMFKLRANGIYEVEQLKRVVLEQNGQLTIIQSGDENIRYPIIVDGLANHDLLEIIHKDIEWLEDKISEQGFSKISEVYLGEYLSGRINLYGYEKNGLKV</sequence>
<evidence type="ECO:0000259" key="9">
    <source>
        <dbReference type="Pfam" id="PF20730"/>
    </source>
</evidence>
<evidence type="ECO:0000259" key="8">
    <source>
        <dbReference type="Pfam" id="PF04239"/>
    </source>
</evidence>
<dbReference type="InterPro" id="IPR023090">
    <property type="entry name" value="UPF0702_alpha/beta_dom_sf"/>
</dbReference>
<dbReference type="GeneID" id="79717991"/>
<proteinExistence type="inferred from homology"/>
<evidence type="ECO:0000256" key="7">
    <source>
        <dbReference type="SAM" id="Phobius"/>
    </source>
</evidence>
<feature type="transmembrane region" description="Helical" evidence="7">
    <location>
        <begin position="7"/>
        <end position="26"/>
    </location>
</feature>
<dbReference type="PANTHER" id="PTHR34582:SF6">
    <property type="entry name" value="UPF0702 TRANSMEMBRANE PROTEIN YCAP"/>
    <property type="match status" value="1"/>
</dbReference>
<evidence type="ECO:0000256" key="5">
    <source>
        <dbReference type="ARBA" id="ARBA00022989"/>
    </source>
</evidence>
<dbReference type="InterPro" id="IPR048454">
    <property type="entry name" value="YetF_N"/>
</dbReference>
<evidence type="ECO:0000313" key="10">
    <source>
        <dbReference type="EMBL" id="KPD03391.1"/>
    </source>
</evidence>
<comment type="similarity">
    <text evidence="2">Belongs to the UPF0702 family.</text>
</comment>
<evidence type="ECO:0000256" key="3">
    <source>
        <dbReference type="ARBA" id="ARBA00022475"/>
    </source>
</evidence>
<dbReference type="InterPro" id="IPR007353">
    <property type="entry name" value="DUF421"/>
</dbReference>
<dbReference type="OrthoDB" id="9778331at2"/>
<accession>A0A0N0IB80</accession>
<dbReference type="RefSeq" id="WP_053907799.1">
    <property type="nucleotide sequence ID" value="NZ_CAWMUS010000011.1"/>
</dbReference>
<reference evidence="10 11" key="1">
    <citation type="submission" date="2015-07" db="EMBL/GenBank/DDBJ databases">
        <title>ATOL: Assembling a taxonomically balanced genome-scale reconstruction of the evolutionary history of the Enterobacteriaceae.</title>
        <authorList>
            <person name="Plunkett G.III."/>
            <person name="Neeno-Eckwall E.C."/>
            <person name="Glasner J.D."/>
            <person name="Perna N.T."/>
        </authorList>
    </citation>
    <scope>NUCLEOTIDE SEQUENCE [LARGE SCALE GENOMIC DNA]</scope>
    <source>
        <strain evidence="10 11">ATCC 35017</strain>
    </source>
</reference>
<comment type="subcellular location">
    <subcellularLocation>
        <location evidence="1">Cell membrane</location>
        <topology evidence="1">Multi-pass membrane protein</topology>
    </subcellularLocation>
</comment>
<evidence type="ECO:0000256" key="6">
    <source>
        <dbReference type="ARBA" id="ARBA00023136"/>
    </source>
</evidence>
<keyword evidence="5 7" id="KW-1133">Transmembrane helix</keyword>
<keyword evidence="6 7" id="KW-0472">Membrane</keyword>
<keyword evidence="11" id="KW-1185">Reference proteome</keyword>
<keyword evidence="3" id="KW-1003">Cell membrane</keyword>
<dbReference type="AlphaFoldDB" id="A0A0N0IB80"/>